<organism evidence="5">
    <name type="scientific">invertebrate metagenome</name>
    <dbReference type="NCBI Taxonomy" id="1711999"/>
    <lineage>
        <taxon>unclassified sequences</taxon>
        <taxon>metagenomes</taxon>
        <taxon>organismal metagenomes</taxon>
    </lineage>
</organism>
<dbReference type="EMBL" id="NSIT01000048">
    <property type="protein sequence ID" value="PJE79782.1"/>
    <property type="molecule type" value="Genomic_DNA"/>
</dbReference>
<dbReference type="InterPro" id="IPR004538">
    <property type="entry name" value="Hemolysin_A/TlyA"/>
</dbReference>
<dbReference type="PANTHER" id="PTHR32319:SF0">
    <property type="entry name" value="BACTERIAL HEMOLYSIN-LIKE PROTEIN"/>
    <property type="match status" value="1"/>
</dbReference>
<dbReference type="AlphaFoldDB" id="A0A2H9T977"/>
<evidence type="ECO:0000256" key="2">
    <source>
        <dbReference type="ARBA" id="ARBA00029460"/>
    </source>
</evidence>
<dbReference type="InterPro" id="IPR047048">
    <property type="entry name" value="TlyA"/>
</dbReference>
<evidence type="ECO:0000259" key="3">
    <source>
        <dbReference type="Pfam" id="PF01479"/>
    </source>
</evidence>
<dbReference type="SUPFAM" id="SSF53335">
    <property type="entry name" value="S-adenosyl-L-methionine-dependent methyltransferases"/>
    <property type="match status" value="1"/>
</dbReference>
<dbReference type="Gene3D" id="3.10.290.10">
    <property type="entry name" value="RNA-binding S4 domain"/>
    <property type="match status" value="1"/>
</dbReference>
<accession>A0A2H9T977</accession>
<dbReference type="PANTHER" id="PTHR32319">
    <property type="entry name" value="BACTERIAL HEMOLYSIN-LIKE PROTEIN"/>
    <property type="match status" value="1"/>
</dbReference>
<sequence length="252" mass="27548">MERIDRLMVDKGIVVSRTQAQRLILAGKVQVSFLGQVESPRKYSQKYPESTDIDVAWEEGDRFVSRGGLKLAGALDECGLDIHGFTVLDVGQSTGGFTDCSLQRGASRVIGVDVGHNQLASALRGDSRVVCLEGINARQLPVSLLQSYADHQGFDLIVMDVSFISQTLILPSLISLMKCGGYLLSLVKPQFEVGLSGLGKGGLVKDESKYPKVEKKVRDACLEHGLRVQQFFDSPIRGGDGNREFFIISTRQ</sequence>
<dbReference type="InterPro" id="IPR002877">
    <property type="entry name" value="RNA_MeTrfase_FtsJ_dom"/>
</dbReference>
<reference evidence="5" key="1">
    <citation type="journal article" date="2017" name="Appl. Environ. Microbiol.">
        <title>Molecular characterization of an Endozoicomonas-like organism causing infection in king scallop Pecten maximus L.</title>
        <authorList>
            <person name="Cano I."/>
            <person name="van Aerle R."/>
            <person name="Ross S."/>
            <person name="Verner-Jeffreys D.W."/>
            <person name="Paley R.K."/>
            <person name="Rimmer G."/>
            <person name="Ryder D."/>
            <person name="Hooper P."/>
            <person name="Stone D."/>
            <person name="Feist S.W."/>
        </authorList>
    </citation>
    <scope>NUCLEOTIDE SEQUENCE</scope>
</reference>
<dbReference type="Pfam" id="PF01479">
    <property type="entry name" value="S4"/>
    <property type="match status" value="1"/>
</dbReference>
<dbReference type="InterPro" id="IPR036986">
    <property type="entry name" value="S4_RNA-bd_sf"/>
</dbReference>
<comment type="similarity">
    <text evidence="2">Belongs to the TlyA family.</text>
</comment>
<dbReference type="GO" id="GO:0032259">
    <property type="term" value="P:methylation"/>
    <property type="evidence" value="ECO:0007669"/>
    <property type="project" value="UniProtKB-KW"/>
</dbReference>
<dbReference type="PROSITE" id="PS50889">
    <property type="entry name" value="S4"/>
    <property type="match status" value="1"/>
</dbReference>
<protein>
    <submittedName>
        <fullName evidence="5">16S/23S rRNA (Cytidine-2'-O)-methyltransferase TlyA</fullName>
        <ecNumber evidence="5">2.1.1.226</ecNumber>
    </submittedName>
</protein>
<dbReference type="GO" id="GO:0008168">
    <property type="term" value="F:methyltransferase activity"/>
    <property type="evidence" value="ECO:0007669"/>
    <property type="project" value="UniProtKB-KW"/>
</dbReference>
<keyword evidence="5" id="KW-0808">Transferase</keyword>
<dbReference type="Gene3D" id="3.40.50.150">
    <property type="entry name" value="Vaccinia Virus protein VP39"/>
    <property type="match status" value="1"/>
</dbReference>
<dbReference type="EC" id="2.1.1.226" evidence="5"/>
<feature type="domain" description="RNA-binding S4" evidence="3">
    <location>
        <begin position="2"/>
        <end position="31"/>
    </location>
</feature>
<keyword evidence="5" id="KW-0489">Methyltransferase</keyword>
<evidence type="ECO:0000313" key="5">
    <source>
        <dbReference type="EMBL" id="PJE79782.1"/>
    </source>
</evidence>
<proteinExistence type="inferred from homology"/>
<comment type="caution">
    <text evidence="5">The sequence shown here is derived from an EMBL/GenBank/DDBJ whole genome shotgun (WGS) entry which is preliminary data.</text>
</comment>
<dbReference type="GO" id="GO:0003723">
    <property type="term" value="F:RNA binding"/>
    <property type="evidence" value="ECO:0007669"/>
    <property type="project" value="UniProtKB-KW"/>
</dbReference>
<dbReference type="InterPro" id="IPR029063">
    <property type="entry name" value="SAM-dependent_MTases_sf"/>
</dbReference>
<name>A0A2H9T977_9ZZZZ</name>
<keyword evidence="1" id="KW-0694">RNA-binding</keyword>
<dbReference type="InterPro" id="IPR002942">
    <property type="entry name" value="S4_RNA-bd"/>
</dbReference>
<dbReference type="CDD" id="cd00165">
    <property type="entry name" value="S4"/>
    <property type="match status" value="1"/>
</dbReference>
<evidence type="ECO:0000259" key="4">
    <source>
        <dbReference type="Pfam" id="PF01728"/>
    </source>
</evidence>
<feature type="domain" description="Ribosomal RNA methyltransferase FtsJ" evidence="4">
    <location>
        <begin position="63"/>
        <end position="248"/>
    </location>
</feature>
<gene>
    <name evidence="5" type="primary">tlyA</name>
    <name evidence="5" type="ORF">CI610_01251</name>
</gene>
<dbReference type="PIRSF" id="PIRSF005578">
    <property type="entry name" value="TlyA"/>
    <property type="match status" value="1"/>
</dbReference>
<dbReference type="CDD" id="cd02440">
    <property type="entry name" value="AdoMet_MTases"/>
    <property type="match status" value="1"/>
</dbReference>
<dbReference type="Pfam" id="PF01728">
    <property type="entry name" value="FtsJ"/>
    <property type="match status" value="1"/>
</dbReference>
<evidence type="ECO:0000256" key="1">
    <source>
        <dbReference type="ARBA" id="ARBA00022884"/>
    </source>
</evidence>